<dbReference type="RefSeq" id="WP_263229625.1">
    <property type="nucleotide sequence ID" value="NZ_CP106793.1"/>
</dbReference>
<evidence type="ECO:0000313" key="2">
    <source>
        <dbReference type="Proteomes" id="UP001061298"/>
    </source>
</evidence>
<name>A0ABY6DYL7_9ACTN</name>
<proteinExistence type="predicted"/>
<sequence>MRLGVNLGYQGAGRPARAAEDLGYSLALAPEGMRSDTPSVLGLVAGATRRGIGDPDANRHYRLAVTLGHARQAAEVRRRLVAGDRVVAAAAVPAEFVDATALAGPVRRIARRMRACAEAGVTTLGAMISATATDVTGRFEQLRLAADTLDLSGAEG</sequence>
<evidence type="ECO:0000313" key="1">
    <source>
        <dbReference type="EMBL" id="UXY19489.1"/>
    </source>
</evidence>
<dbReference type="EMBL" id="CP106793">
    <property type="protein sequence ID" value="UXY19489.1"/>
    <property type="molecule type" value="Genomic_DNA"/>
</dbReference>
<gene>
    <name evidence="1" type="ORF">N8I84_12685</name>
</gene>
<reference evidence="1" key="1">
    <citation type="submission" date="2022-10" db="EMBL/GenBank/DDBJ databases">
        <authorList>
            <person name="Mo P."/>
        </authorList>
    </citation>
    <scope>NUCLEOTIDE SEQUENCE</scope>
    <source>
        <strain evidence="1">HUAS 13-4</strain>
    </source>
</reference>
<keyword evidence="2" id="KW-1185">Reference proteome</keyword>
<organism evidence="1 2">
    <name type="scientific">Streptomyces cynarae</name>
    <dbReference type="NCBI Taxonomy" id="2981134"/>
    <lineage>
        <taxon>Bacteria</taxon>
        <taxon>Bacillati</taxon>
        <taxon>Actinomycetota</taxon>
        <taxon>Actinomycetes</taxon>
        <taxon>Kitasatosporales</taxon>
        <taxon>Streptomycetaceae</taxon>
        <taxon>Streptomyces</taxon>
    </lineage>
</organism>
<evidence type="ECO:0008006" key="3">
    <source>
        <dbReference type="Google" id="ProtNLM"/>
    </source>
</evidence>
<dbReference type="Proteomes" id="UP001061298">
    <property type="component" value="Chromosome"/>
</dbReference>
<dbReference type="Gene3D" id="3.20.20.30">
    <property type="entry name" value="Luciferase-like domain"/>
    <property type="match status" value="1"/>
</dbReference>
<protein>
    <recommendedName>
        <fullName evidence="3">LLM class flavin-dependent oxidoreductase</fullName>
    </recommendedName>
</protein>
<dbReference type="SUPFAM" id="SSF51679">
    <property type="entry name" value="Bacterial luciferase-like"/>
    <property type="match status" value="1"/>
</dbReference>
<dbReference type="InterPro" id="IPR036661">
    <property type="entry name" value="Luciferase-like_sf"/>
</dbReference>
<accession>A0ABY6DYL7</accession>